<feature type="transmembrane region" description="Helical" evidence="1">
    <location>
        <begin position="134"/>
        <end position="152"/>
    </location>
</feature>
<evidence type="ECO:0000313" key="3">
    <source>
        <dbReference type="EMBL" id="RNB56616.1"/>
    </source>
</evidence>
<name>A0A3M8AZJ8_9BACL</name>
<feature type="chain" id="PRO_5018003288" description="YtkA-like domain-containing protein" evidence="2">
    <location>
        <begin position="24"/>
        <end position="169"/>
    </location>
</feature>
<keyword evidence="1" id="KW-1133">Transmembrane helix</keyword>
<comment type="caution">
    <text evidence="3">The sequence shown here is derived from an EMBL/GenBank/DDBJ whole genome shotgun (WGS) entry which is preliminary data.</text>
</comment>
<reference evidence="3 4" key="1">
    <citation type="submission" date="2018-10" db="EMBL/GenBank/DDBJ databases">
        <title>Phylogenomics of Brevibacillus.</title>
        <authorList>
            <person name="Dunlap C."/>
        </authorList>
    </citation>
    <scope>NUCLEOTIDE SEQUENCE [LARGE SCALE GENOMIC DNA]</scope>
    <source>
        <strain evidence="3 4">DSM 100115</strain>
    </source>
</reference>
<dbReference type="AlphaFoldDB" id="A0A3M8AZJ8"/>
<gene>
    <name evidence="3" type="ORF">EDM57_12525</name>
</gene>
<sequence>MRFRVVLLVSVLLMSMTSSTVFAHGSDQGGGDHHARVGELAYFEGKLETSGQERGPYEVQFHAIRLEDKAEIMSMKSSSPDGSYKFAMQFFDGAEHEVTISLVDPATKSILAEKKVTVEVEGFHPPFAVKVKTMVFLLSVIAFGMVVGVSVTRWGKTNRKWKGEYPDVA</sequence>
<proteinExistence type="predicted"/>
<protein>
    <recommendedName>
        <fullName evidence="5">YtkA-like domain-containing protein</fullName>
    </recommendedName>
</protein>
<dbReference type="Proteomes" id="UP000268829">
    <property type="component" value="Unassembled WGS sequence"/>
</dbReference>
<dbReference type="EMBL" id="RHHS01000028">
    <property type="protein sequence ID" value="RNB56616.1"/>
    <property type="molecule type" value="Genomic_DNA"/>
</dbReference>
<dbReference type="OrthoDB" id="2599675at2"/>
<accession>A0A3M8AZJ8</accession>
<evidence type="ECO:0000256" key="1">
    <source>
        <dbReference type="SAM" id="Phobius"/>
    </source>
</evidence>
<evidence type="ECO:0000313" key="4">
    <source>
        <dbReference type="Proteomes" id="UP000268829"/>
    </source>
</evidence>
<evidence type="ECO:0008006" key="5">
    <source>
        <dbReference type="Google" id="ProtNLM"/>
    </source>
</evidence>
<keyword evidence="4" id="KW-1185">Reference proteome</keyword>
<keyword evidence="2" id="KW-0732">Signal</keyword>
<evidence type="ECO:0000256" key="2">
    <source>
        <dbReference type="SAM" id="SignalP"/>
    </source>
</evidence>
<keyword evidence="1" id="KW-0472">Membrane</keyword>
<feature type="signal peptide" evidence="2">
    <location>
        <begin position="1"/>
        <end position="23"/>
    </location>
</feature>
<keyword evidence="1" id="KW-0812">Transmembrane</keyword>
<organism evidence="3 4">
    <name type="scientific">Brevibacillus gelatini</name>
    <dbReference type="NCBI Taxonomy" id="1655277"/>
    <lineage>
        <taxon>Bacteria</taxon>
        <taxon>Bacillati</taxon>
        <taxon>Bacillota</taxon>
        <taxon>Bacilli</taxon>
        <taxon>Bacillales</taxon>
        <taxon>Paenibacillaceae</taxon>
        <taxon>Brevibacillus</taxon>
    </lineage>
</organism>